<dbReference type="AlphaFoldDB" id="A0A7X6KUD5"/>
<dbReference type="PANTHER" id="PTHR28208:SF3">
    <property type="entry name" value="PHOSPHATIDATE PHOSPHATASE APP1"/>
    <property type="match status" value="1"/>
</dbReference>
<accession>A0A7X6KUD5</accession>
<evidence type="ECO:0000313" key="2">
    <source>
        <dbReference type="EMBL" id="NKY22308.1"/>
    </source>
</evidence>
<dbReference type="RefSeq" id="WP_168629406.1">
    <property type="nucleotide sequence ID" value="NZ_BONL01000012.1"/>
</dbReference>
<keyword evidence="3" id="KW-1185">Reference proteome</keyword>
<gene>
    <name evidence="2" type="ORF">HGA03_06465</name>
</gene>
<name>A0A7X6KUD5_9CELL</name>
<proteinExistence type="predicted"/>
<organism evidence="2 3">
    <name type="scientific">Cellulomonas denverensis</name>
    <dbReference type="NCBI Taxonomy" id="264297"/>
    <lineage>
        <taxon>Bacteria</taxon>
        <taxon>Bacillati</taxon>
        <taxon>Actinomycetota</taxon>
        <taxon>Actinomycetes</taxon>
        <taxon>Micrococcales</taxon>
        <taxon>Cellulomonadaceae</taxon>
        <taxon>Cellulomonas</taxon>
    </lineage>
</organism>
<protein>
    <submittedName>
        <fullName evidence="2">DUF2183 domain-containing protein</fullName>
    </submittedName>
</protein>
<evidence type="ECO:0000313" key="3">
    <source>
        <dbReference type="Proteomes" id="UP000581206"/>
    </source>
</evidence>
<dbReference type="InterPro" id="IPR052935">
    <property type="entry name" value="Mg2+_PAP"/>
</dbReference>
<feature type="domain" description="Phosphatidate phosphatase APP1 catalytic" evidence="1">
    <location>
        <begin position="141"/>
        <end position="290"/>
    </location>
</feature>
<sequence length="349" mass="37535">MSFAAWTARTEDRINTRLARRLARHGFVPRIVAYPSYGSTEWARIRARVLLSDPLAPTPGSTARRGWRNLLTAELAGAEVEIRRPDGALLDLVRTDRGGYVDTTIPVTLDTGPQTLLLTVPGGDQAIPAPIHIVDPTARRALVSDIDDTVLVTLVPRPHIAAWNFLVRSESGRSPVPGMPDLYRALTADGPTPVFYLSNGAWNTAGALGRFLTRVGLPSGALLLTDFGPTGTALFRSGRAHKADTLIRLSDEFPHLRWVLIGDNGQHDPEIYRAFDAARPGRVEAVAIRELTPVEQVVASGTPVPLPSAREGMAELERVETVFVTGADGAELAAGLREAGVLTGDEDVA</sequence>
<evidence type="ECO:0000259" key="1">
    <source>
        <dbReference type="Pfam" id="PF09949"/>
    </source>
</evidence>
<dbReference type="InterPro" id="IPR019236">
    <property type="entry name" value="APP1_cat"/>
</dbReference>
<dbReference type="PANTHER" id="PTHR28208">
    <property type="entry name" value="PHOSPHATIDATE PHOSPHATASE APP1"/>
    <property type="match status" value="1"/>
</dbReference>
<comment type="caution">
    <text evidence="2">The sequence shown here is derived from an EMBL/GenBank/DDBJ whole genome shotgun (WGS) entry which is preliminary data.</text>
</comment>
<dbReference type="GO" id="GO:0008195">
    <property type="term" value="F:phosphatidate phosphatase activity"/>
    <property type="evidence" value="ECO:0007669"/>
    <property type="project" value="InterPro"/>
</dbReference>
<dbReference type="Pfam" id="PF09949">
    <property type="entry name" value="APP1_cat"/>
    <property type="match status" value="1"/>
</dbReference>
<reference evidence="2 3" key="1">
    <citation type="submission" date="2020-04" db="EMBL/GenBank/DDBJ databases">
        <title>MicrobeNet Type strains.</title>
        <authorList>
            <person name="Nicholson A.C."/>
        </authorList>
    </citation>
    <scope>NUCLEOTIDE SEQUENCE [LARGE SCALE GENOMIC DNA]</scope>
    <source>
        <strain evidence="2 3">ATCC BAA-788</strain>
    </source>
</reference>
<dbReference type="Proteomes" id="UP000581206">
    <property type="component" value="Unassembled WGS sequence"/>
</dbReference>
<dbReference type="EMBL" id="JAAXOX010000002">
    <property type="protein sequence ID" value="NKY22308.1"/>
    <property type="molecule type" value="Genomic_DNA"/>
</dbReference>